<dbReference type="PROSITE" id="PS51257">
    <property type="entry name" value="PROKAR_LIPOPROTEIN"/>
    <property type="match status" value="1"/>
</dbReference>
<dbReference type="Gene3D" id="2.50.20.20">
    <property type="match status" value="1"/>
</dbReference>
<dbReference type="RefSeq" id="WP_128557468.1">
    <property type="nucleotide sequence ID" value="NZ_QUAK01000109.1"/>
</dbReference>
<comment type="caution">
    <text evidence="2">The sequence shown here is derived from an EMBL/GenBank/DDBJ whole genome shotgun (WGS) entry which is preliminary data.</text>
</comment>
<keyword evidence="1" id="KW-0732">Signal</keyword>
<name>A0A372M1U3_9ACTN</name>
<evidence type="ECO:0008006" key="4">
    <source>
        <dbReference type="Google" id="ProtNLM"/>
    </source>
</evidence>
<feature type="signal peptide" evidence="1">
    <location>
        <begin position="1"/>
        <end position="30"/>
    </location>
</feature>
<dbReference type="Proteomes" id="UP000263094">
    <property type="component" value="Unassembled WGS sequence"/>
</dbReference>
<organism evidence="2 3">
    <name type="scientific">Streptomyces triticagri</name>
    <dbReference type="NCBI Taxonomy" id="2293568"/>
    <lineage>
        <taxon>Bacteria</taxon>
        <taxon>Bacillati</taxon>
        <taxon>Actinomycetota</taxon>
        <taxon>Actinomycetes</taxon>
        <taxon>Kitasatosporales</taxon>
        <taxon>Streptomycetaceae</taxon>
        <taxon>Streptomyces</taxon>
    </lineage>
</organism>
<gene>
    <name evidence="2" type="ORF">DY218_20080</name>
</gene>
<evidence type="ECO:0000313" key="3">
    <source>
        <dbReference type="Proteomes" id="UP000263094"/>
    </source>
</evidence>
<dbReference type="AlphaFoldDB" id="A0A372M1U3"/>
<dbReference type="EMBL" id="QUAK01000109">
    <property type="protein sequence ID" value="RFU84914.1"/>
    <property type="molecule type" value="Genomic_DNA"/>
</dbReference>
<keyword evidence="3" id="KW-1185">Reference proteome</keyword>
<reference evidence="2 3" key="1">
    <citation type="submission" date="2018-08" db="EMBL/GenBank/DDBJ databases">
        <title>Isolation, diversity and antifungal activity of Actinobacteria from wheat.</title>
        <authorList>
            <person name="Han C."/>
        </authorList>
    </citation>
    <scope>NUCLEOTIDE SEQUENCE [LARGE SCALE GENOMIC DNA]</scope>
    <source>
        <strain evidence="2 3">NEAU-YY421</strain>
    </source>
</reference>
<protein>
    <recommendedName>
        <fullName evidence="4">Lipoprotein</fullName>
    </recommendedName>
</protein>
<evidence type="ECO:0000256" key="1">
    <source>
        <dbReference type="SAM" id="SignalP"/>
    </source>
</evidence>
<proteinExistence type="predicted"/>
<feature type="chain" id="PRO_5016572295" description="Lipoprotein" evidence="1">
    <location>
        <begin position="31"/>
        <end position="235"/>
    </location>
</feature>
<evidence type="ECO:0000313" key="2">
    <source>
        <dbReference type="EMBL" id="RFU84914.1"/>
    </source>
</evidence>
<sequence>MAAKRKFVVAAVACAAVVAGLTGCSSEDDAFDGMSADDIAKKSFKTSKAADSFRVTGEGKQQGSTVRLSFAINKEGACEGNMSAGKQGKAQLLVVDKATYLKGDDAYWKSTMSASGAGVNKKLDGRWVKSPSNNGSGGGVCDRNDLFKTSDAKDMERGDDADVDGQKAATLVKKESGGKTSTFYVAAEGKPYLLQVETKGKEQGITTFSDYNKPVDVKAPADDEVADVKDIVPAS</sequence>
<dbReference type="OrthoDB" id="3745543at2"/>
<accession>A0A372M1U3</accession>